<organism evidence="1">
    <name type="scientific">marine metagenome</name>
    <dbReference type="NCBI Taxonomy" id="408172"/>
    <lineage>
        <taxon>unclassified sequences</taxon>
        <taxon>metagenomes</taxon>
        <taxon>ecological metagenomes</taxon>
    </lineage>
</organism>
<dbReference type="AlphaFoldDB" id="A0A381QQC2"/>
<gene>
    <name evidence="1" type="ORF">METZ01_LOCUS34134</name>
</gene>
<proteinExistence type="predicted"/>
<name>A0A381QQC2_9ZZZZ</name>
<evidence type="ECO:0000313" key="1">
    <source>
        <dbReference type="EMBL" id="SUZ81280.1"/>
    </source>
</evidence>
<reference evidence="1" key="1">
    <citation type="submission" date="2018-05" db="EMBL/GenBank/DDBJ databases">
        <authorList>
            <person name="Lanie J.A."/>
            <person name="Ng W.-L."/>
            <person name="Kazmierczak K.M."/>
            <person name="Andrzejewski T.M."/>
            <person name="Davidsen T.M."/>
            <person name="Wayne K.J."/>
            <person name="Tettelin H."/>
            <person name="Glass J.I."/>
            <person name="Rusch D."/>
            <person name="Podicherti R."/>
            <person name="Tsui H.-C.T."/>
            <person name="Winkler M.E."/>
        </authorList>
    </citation>
    <scope>NUCLEOTIDE SEQUENCE</scope>
</reference>
<dbReference type="EMBL" id="UINC01001460">
    <property type="protein sequence ID" value="SUZ81280.1"/>
    <property type="molecule type" value="Genomic_DNA"/>
</dbReference>
<protein>
    <submittedName>
        <fullName evidence="1">Uncharacterized protein</fullName>
    </submittedName>
</protein>
<accession>A0A381QQC2</accession>
<sequence>MDAFGPHPTHAPANIGLQFLDRVLQRLDPLIWDRNGDE</sequence>